<evidence type="ECO:0008006" key="9">
    <source>
        <dbReference type="Google" id="ProtNLM"/>
    </source>
</evidence>
<evidence type="ECO:0000256" key="6">
    <source>
        <dbReference type="SAM" id="Phobius"/>
    </source>
</evidence>
<keyword evidence="5 6" id="KW-0472">Membrane</keyword>
<reference evidence="7 8" key="1">
    <citation type="journal article" date="2014" name="Nat. Commun.">
        <title>Klebsormidium flaccidum genome reveals primary factors for plant terrestrial adaptation.</title>
        <authorList>
            <person name="Hori K."/>
            <person name="Maruyama F."/>
            <person name="Fujisawa T."/>
            <person name="Togashi T."/>
            <person name="Yamamoto N."/>
            <person name="Seo M."/>
            <person name="Sato S."/>
            <person name="Yamada T."/>
            <person name="Mori H."/>
            <person name="Tajima N."/>
            <person name="Moriyama T."/>
            <person name="Ikeuchi M."/>
            <person name="Watanabe M."/>
            <person name="Wada H."/>
            <person name="Kobayashi K."/>
            <person name="Saito M."/>
            <person name="Masuda T."/>
            <person name="Sasaki-Sekimoto Y."/>
            <person name="Mashiguchi K."/>
            <person name="Awai K."/>
            <person name="Shimojima M."/>
            <person name="Masuda S."/>
            <person name="Iwai M."/>
            <person name="Nobusawa T."/>
            <person name="Narise T."/>
            <person name="Kondo S."/>
            <person name="Saito H."/>
            <person name="Sato R."/>
            <person name="Murakawa M."/>
            <person name="Ihara Y."/>
            <person name="Oshima-Yamada Y."/>
            <person name="Ohtaka K."/>
            <person name="Satoh M."/>
            <person name="Sonobe K."/>
            <person name="Ishii M."/>
            <person name="Ohtani R."/>
            <person name="Kanamori-Sato M."/>
            <person name="Honoki R."/>
            <person name="Miyazaki D."/>
            <person name="Mochizuki H."/>
            <person name="Umetsu J."/>
            <person name="Higashi K."/>
            <person name="Shibata D."/>
            <person name="Kamiya Y."/>
            <person name="Sato N."/>
            <person name="Nakamura Y."/>
            <person name="Tabata S."/>
            <person name="Ida S."/>
            <person name="Kurokawa K."/>
            <person name="Ohta H."/>
        </authorList>
    </citation>
    <scope>NUCLEOTIDE SEQUENCE [LARGE SCALE GENOMIC DNA]</scope>
    <source>
        <strain evidence="7 8">NIES-2285</strain>
    </source>
</reference>
<evidence type="ECO:0000256" key="4">
    <source>
        <dbReference type="ARBA" id="ARBA00022989"/>
    </source>
</evidence>
<feature type="transmembrane region" description="Helical" evidence="6">
    <location>
        <begin position="97"/>
        <end position="117"/>
    </location>
</feature>
<comment type="similarity">
    <text evidence="2">Belongs to the SVP26 family.</text>
</comment>
<dbReference type="GO" id="GO:0000139">
    <property type="term" value="C:Golgi membrane"/>
    <property type="evidence" value="ECO:0000318"/>
    <property type="project" value="GO_Central"/>
</dbReference>
<dbReference type="AlphaFoldDB" id="A0A1Y1IS00"/>
<sequence>MFPLSTLIVYVGGYLFLVFFAVCLATGLYYIAELVEEYTRLTKRVIGTAIKVVIGIHVALLLWDRLPVLPIAVGIGSHVVYYRLLKTFPYISLTSPDFLGSVGLVVLSHIVWFRFFAYDYQRPYLTLEYVIGFFLIMVWLIPFAYFISLAANESVLPGAGGPGASYGGYTRQESDPTYMGGGKRSRGTLLGIFNFLKRKRDDMLPQFTSKIPSSYLSSKERVL</sequence>
<organism evidence="7 8">
    <name type="scientific">Klebsormidium nitens</name>
    <name type="common">Green alga</name>
    <name type="synonym">Ulothrix nitens</name>
    <dbReference type="NCBI Taxonomy" id="105231"/>
    <lineage>
        <taxon>Eukaryota</taxon>
        <taxon>Viridiplantae</taxon>
        <taxon>Streptophyta</taxon>
        <taxon>Klebsormidiophyceae</taxon>
        <taxon>Klebsormidiales</taxon>
        <taxon>Klebsormidiaceae</taxon>
        <taxon>Klebsormidium</taxon>
    </lineage>
</organism>
<evidence type="ECO:0000313" key="7">
    <source>
        <dbReference type="EMBL" id="GAQ92289.1"/>
    </source>
</evidence>
<proteinExistence type="inferred from homology"/>
<keyword evidence="4 6" id="KW-1133">Transmembrane helix</keyword>
<evidence type="ECO:0000256" key="3">
    <source>
        <dbReference type="ARBA" id="ARBA00022692"/>
    </source>
</evidence>
<feature type="transmembrane region" description="Helical" evidence="6">
    <location>
        <begin position="6"/>
        <end position="32"/>
    </location>
</feature>
<dbReference type="PANTHER" id="PTHR13144">
    <property type="entry name" value="TEX261 PROTEIN"/>
    <property type="match status" value="1"/>
</dbReference>
<feature type="transmembrane region" description="Helical" evidence="6">
    <location>
        <begin position="129"/>
        <end position="147"/>
    </location>
</feature>
<dbReference type="OrthoDB" id="28257at2759"/>
<dbReference type="GO" id="GO:0005789">
    <property type="term" value="C:endoplasmic reticulum membrane"/>
    <property type="evidence" value="ECO:0000318"/>
    <property type="project" value="GO_Central"/>
</dbReference>
<gene>
    <name evidence="7" type="ORF">KFL_009680010</name>
</gene>
<dbReference type="GO" id="GO:0006888">
    <property type="term" value="P:endoplasmic reticulum to Golgi vesicle-mediated transport"/>
    <property type="evidence" value="ECO:0000318"/>
    <property type="project" value="GO_Central"/>
</dbReference>
<dbReference type="Pfam" id="PF04148">
    <property type="entry name" value="Erv26"/>
    <property type="match status" value="1"/>
</dbReference>
<protein>
    <recommendedName>
        <fullName evidence="9">Transmembrane adaptor Erv26</fullName>
    </recommendedName>
</protein>
<evidence type="ECO:0000256" key="2">
    <source>
        <dbReference type="ARBA" id="ARBA00008096"/>
    </source>
</evidence>
<keyword evidence="8" id="KW-1185">Reference proteome</keyword>
<evidence type="ECO:0000313" key="8">
    <source>
        <dbReference type="Proteomes" id="UP000054558"/>
    </source>
</evidence>
<comment type="subcellular location">
    <subcellularLocation>
        <location evidence="1">Membrane</location>
        <topology evidence="1">Multi-pass membrane protein</topology>
    </subcellularLocation>
</comment>
<dbReference type="InterPro" id="IPR007277">
    <property type="entry name" value="Svp26/Tex261"/>
</dbReference>
<dbReference type="PANTHER" id="PTHR13144:SF0">
    <property type="entry name" value="PROTEIN TEX261"/>
    <property type="match status" value="1"/>
</dbReference>
<dbReference type="EMBL" id="DF237917">
    <property type="protein sequence ID" value="GAQ92289.1"/>
    <property type="molecule type" value="Genomic_DNA"/>
</dbReference>
<accession>A0A1Y1IS00</accession>
<evidence type="ECO:0000256" key="5">
    <source>
        <dbReference type="ARBA" id="ARBA00023136"/>
    </source>
</evidence>
<dbReference type="GO" id="GO:0097020">
    <property type="term" value="F:COPII receptor activity"/>
    <property type="evidence" value="ECO:0000318"/>
    <property type="project" value="GO_Central"/>
</dbReference>
<keyword evidence="3 6" id="KW-0812">Transmembrane</keyword>
<dbReference type="OMA" id="TMGTEPV"/>
<name>A0A1Y1IS00_KLENI</name>
<evidence type="ECO:0000256" key="1">
    <source>
        <dbReference type="ARBA" id="ARBA00004141"/>
    </source>
</evidence>
<dbReference type="Proteomes" id="UP000054558">
    <property type="component" value="Unassembled WGS sequence"/>
</dbReference>
<dbReference type="GO" id="GO:0030134">
    <property type="term" value="C:COPII-coated ER to Golgi transport vesicle"/>
    <property type="evidence" value="ECO:0000318"/>
    <property type="project" value="GO_Central"/>
</dbReference>